<organism evidence="2 3">
    <name type="scientific">Psychromonas aquatilis</name>
    <dbReference type="NCBI Taxonomy" id="2005072"/>
    <lineage>
        <taxon>Bacteria</taxon>
        <taxon>Pseudomonadati</taxon>
        <taxon>Pseudomonadota</taxon>
        <taxon>Gammaproteobacteria</taxon>
        <taxon>Alteromonadales</taxon>
        <taxon>Psychromonadaceae</taxon>
        <taxon>Psychromonas</taxon>
    </lineage>
</organism>
<dbReference type="EMBL" id="JBAKAZ010000053">
    <property type="protein sequence ID" value="MEL0630389.1"/>
    <property type="molecule type" value="Genomic_DNA"/>
</dbReference>
<proteinExistence type="predicted"/>
<evidence type="ECO:0000313" key="3">
    <source>
        <dbReference type="Proteomes" id="UP001369082"/>
    </source>
</evidence>
<gene>
    <name evidence="2" type="ORF">V6256_12300</name>
</gene>
<evidence type="ECO:0000313" key="2">
    <source>
        <dbReference type="EMBL" id="MEL0630389.1"/>
    </source>
</evidence>
<accession>A0ABU9GT61</accession>
<dbReference type="Gene3D" id="2.40.360.20">
    <property type="match status" value="1"/>
</dbReference>
<sequence>MKVPLLALSTIIVLSGCGSDGNNNEDLSDNISGGSSNEDLSDNISSNNNSLACYNPTLHEVGSFVDLSYQVSGDASFGYDVNEMVGGPVSYNGYNDVLTISEGSSTVYLKHDEDEQSVATLGEVDYDFKTTYEPNGITLNYNLNEGEKIDYSPVTVTETSEDGVMTYTLDSSFKYLGREQITIPSGTFDVCVFEHQIESIQSGATSNTLFTRYTGVGNGIMLKEITKVTSSTLSTTSMTTVLLSGSINGEALTSL</sequence>
<protein>
    <recommendedName>
        <fullName evidence="4">Lipoprotein</fullName>
    </recommendedName>
</protein>
<evidence type="ECO:0000256" key="1">
    <source>
        <dbReference type="SAM" id="MobiDB-lite"/>
    </source>
</evidence>
<dbReference type="RefSeq" id="WP_341598517.1">
    <property type="nucleotide sequence ID" value="NZ_JBAKAZ010000053.1"/>
</dbReference>
<reference evidence="2 3" key="1">
    <citation type="submission" date="2024-02" db="EMBL/GenBank/DDBJ databases">
        <title>Bacteria isolated from the canopy kelp, Nereocystis luetkeana.</title>
        <authorList>
            <person name="Pfister C.A."/>
            <person name="Younker I.T."/>
            <person name="Light S.H."/>
        </authorList>
    </citation>
    <scope>NUCLEOTIDE SEQUENCE [LARGE SCALE GENOMIC DNA]</scope>
    <source>
        <strain evidence="2 3">TI.1.05</strain>
    </source>
</reference>
<feature type="compositionally biased region" description="Polar residues" evidence="1">
    <location>
        <begin position="23"/>
        <end position="34"/>
    </location>
</feature>
<dbReference type="PROSITE" id="PS51257">
    <property type="entry name" value="PROKAR_LIPOPROTEIN"/>
    <property type="match status" value="1"/>
</dbReference>
<name>A0ABU9GT61_9GAMM</name>
<evidence type="ECO:0008006" key="4">
    <source>
        <dbReference type="Google" id="ProtNLM"/>
    </source>
</evidence>
<keyword evidence="3" id="KW-1185">Reference proteome</keyword>
<feature type="region of interest" description="Disordered" evidence="1">
    <location>
        <begin position="23"/>
        <end position="42"/>
    </location>
</feature>
<comment type="caution">
    <text evidence="2">The sequence shown here is derived from an EMBL/GenBank/DDBJ whole genome shotgun (WGS) entry which is preliminary data.</text>
</comment>
<dbReference type="Proteomes" id="UP001369082">
    <property type="component" value="Unassembled WGS sequence"/>
</dbReference>